<dbReference type="OrthoDB" id="341482at2759"/>
<keyword evidence="8" id="KW-0175">Coiled coil</keyword>
<dbReference type="GO" id="GO:0006406">
    <property type="term" value="P:mRNA export from nucleus"/>
    <property type="evidence" value="ECO:0007669"/>
    <property type="project" value="TreeGrafter"/>
</dbReference>
<evidence type="ECO:0000313" key="9">
    <source>
        <dbReference type="EnsemblMetazoa" id="G22635.3:cds"/>
    </source>
</evidence>
<dbReference type="InterPro" id="IPR037700">
    <property type="entry name" value="NUP88/NUP82"/>
</dbReference>
<dbReference type="PANTHER" id="PTHR13257:SF0">
    <property type="entry name" value="NUCLEAR PORE COMPLEX PROTEIN NUP88"/>
    <property type="match status" value="1"/>
</dbReference>
<keyword evidence="2" id="KW-0813">Transport</keyword>
<sequence length="723" mass="82061">MAGVDNWRTCLNELKIFKQLRENNCTDSIQKRKLHSKSLVQVLDSDVYVWDGYAAQLLNYNLKNFSDSPDKKSRSQTLLCTDPPRFDVDGIDFNQSKSFLAIWGSSGVMVLEMPQRWGKYSEFEGGKPAVTCKTTSVAEHYFTSHKSVQLLQVAWHPGSETDSHMTLLTSDNLLSTYDLREPDVPIHTVTLGDSLQDLTDSPSKTSYRAALGDVAASFDFGPPVELKRKNRFHSTLTSPDVVWPAYIVFGNGDVVIAYTDLSPDPSSIQKLSLQGPLVMLPPAEDNYGVDACSIAVLGTVPSVLVIGTRDGKLHHCLVMQSSLEDTNLQSETQSVISTDTSLLYEAPDDVSLYVYESVELELSLTTTSLKTEEFIEDTFTCPIKIIKDPMAPDRYHCIHSAGVHTIVLPWIQEYQKFFADNVGENVPEQEDCIVEHLICTKPLPSSPVAPVLGLGLVRGLSVEPSLLTLTWDYELVSLPLCPSRYRDSAGPLHTDEDPTTIESPLRRLSREPFDLYIKKILQRNVTNPKLKFDKKTEISQQECFQLLTRATQVFREEYLQKQEHAQQEIQKRTRMLRSLRAQQEGDVRSLEESRNRVRNMAESLATKYSDCQDKQEEILQRIEEVMRRLQEKMPMMSEAERGMKRELETMEEQLEIYKRSLDQLKIKQDYQRRQISQTPNRQLSSPSLKSGQLKQLREVLQQEGDDLGNLLKRVNSLKLEAGV</sequence>
<reference evidence="9" key="1">
    <citation type="submission" date="2022-08" db="UniProtKB">
        <authorList>
            <consortium name="EnsemblMetazoa"/>
        </authorList>
    </citation>
    <scope>IDENTIFICATION</scope>
    <source>
        <strain evidence="9">05x7-T-G4-1.051#20</strain>
    </source>
</reference>
<dbReference type="SUPFAM" id="SSF50978">
    <property type="entry name" value="WD40 repeat-like"/>
    <property type="match status" value="1"/>
</dbReference>
<evidence type="ECO:0000256" key="1">
    <source>
        <dbReference type="ARBA" id="ARBA00004567"/>
    </source>
</evidence>
<keyword evidence="6" id="KW-0906">Nuclear pore complex</keyword>
<evidence type="ECO:0000256" key="8">
    <source>
        <dbReference type="SAM" id="Coils"/>
    </source>
</evidence>
<keyword evidence="4" id="KW-0653">Protein transport</keyword>
<comment type="subcellular location">
    <subcellularLocation>
        <location evidence="1">Nucleus</location>
        <location evidence="1">Nuclear pore complex</location>
    </subcellularLocation>
</comment>
<name>A0A8W8K6H5_MAGGI</name>
<dbReference type="GO" id="GO:0006606">
    <property type="term" value="P:protein import into nucleus"/>
    <property type="evidence" value="ECO:0007669"/>
    <property type="project" value="TreeGrafter"/>
</dbReference>
<keyword evidence="5" id="KW-0811">Translocation</keyword>
<dbReference type="GO" id="GO:0000055">
    <property type="term" value="P:ribosomal large subunit export from nucleus"/>
    <property type="evidence" value="ECO:0007669"/>
    <property type="project" value="InterPro"/>
</dbReference>
<keyword evidence="3" id="KW-0509">mRNA transport</keyword>
<evidence type="ECO:0000256" key="3">
    <source>
        <dbReference type="ARBA" id="ARBA00022816"/>
    </source>
</evidence>
<dbReference type="EnsemblMetazoa" id="G22635.2">
    <property type="protein sequence ID" value="G22635.2:cds"/>
    <property type="gene ID" value="G22635"/>
</dbReference>
<evidence type="ECO:0000256" key="4">
    <source>
        <dbReference type="ARBA" id="ARBA00022927"/>
    </source>
</evidence>
<dbReference type="Pfam" id="PF10168">
    <property type="entry name" value="Nup88"/>
    <property type="match status" value="1"/>
</dbReference>
<dbReference type="OMA" id="AYSCPIH"/>
<dbReference type="InterPro" id="IPR036322">
    <property type="entry name" value="WD40_repeat_dom_sf"/>
</dbReference>
<dbReference type="EnsemblMetazoa" id="G22635.3">
    <property type="protein sequence ID" value="G22635.3:cds"/>
    <property type="gene ID" value="G22635"/>
</dbReference>
<dbReference type="AlphaFoldDB" id="A0A8W8K6H5"/>
<protein>
    <recommendedName>
        <fullName evidence="11">Nuclear pore complex protein Nup88</fullName>
    </recommendedName>
</protein>
<dbReference type="GO" id="GO:0005643">
    <property type="term" value="C:nuclear pore"/>
    <property type="evidence" value="ECO:0007669"/>
    <property type="project" value="UniProtKB-SubCell"/>
</dbReference>
<dbReference type="PANTHER" id="PTHR13257">
    <property type="entry name" value="NUCLEOPORIN NUP84-RELATED"/>
    <property type="match status" value="1"/>
</dbReference>
<organism evidence="9 10">
    <name type="scientific">Magallana gigas</name>
    <name type="common">Pacific oyster</name>
    <name type="synonym">Crassostrea gigas</name>
    <dbReference type="NCBI Taxonomy" id="29159"/>
    <lineage>
        <taxon>Eukaryota</taxon>
        <taxon>Metazoa</taxon>
        <taxon>Spiralia</taxon>
        <taxon>Lophotrochozoa</taxon>
        <taxon>Mollusca</taxon>
        <taxon>Bivalvia</taxon>
        <taxon>Autobranchia</taxon>
        <taxon>Pteriomorphia</taxon>
        <taxon>Ostreida</taxon>
        <taxon>Ostreoidea</taxon>
        <taxon>Ostreidae</taxon>
        <taxon>Magallana</taxon>
    </lineage>
</organism>
<evidence type="ECO:0000256" key="6">
    <source>
        <dbReference type="ARBA" id="ARBA00023132"/>
    </source>
</evidence>
<evidence type="ECO:0000256" key="7">
    <source>
        <dbReference type="ARBA" id="ARBA00023242"/>
    </source>
</evidence>
<dbReference type="GO" id="GO:0000056">
    <property type="term" value="P:ribosomal small subunit export from nucleus"/>
    <property type="evidence" value="ECO:0007669"/>
    <property type="project" value="InterPro"/>
</dbReference>
<keyword evidence="7" id="KW-0539">Nucleus</keyword>
<feature type="coiled-coil region" evidence="8">
    <location>
        <begin position="562"/>
        <end position="667"/>
    </location>
</feature>
<dbReference type="Proteomes" id="UP000005408">
    <property type="component" value="Unassembled WGS sequence"/>
</dbReference>
<dbReference type="InterPro" id="IPR019321">
    <property type="entry name" value="Nucleoporin_Nup88"/>
</dbReference>
<evidence type="ECO:0000313" key="10">
    <source>
        <dbReference type="Proteomes" id="UP000005408"/>
    </source>
</evidence>
<keyword evidence="10" id="KW-1185">Reference proteome</keyword>
<evidence type="ECO:0000256" key="5">
    <source>
        <dbReference type="ARBA" id="ARBA00023010"/>
    </source>
</evidence>
<evidence type="ECO:0008006" key="11">
    <source>
        <dbReference type="Google" id="ProtNLM"/>
    </source>
</evidence>
<dbReference type="GO" id="GO:0017056">
    <property type="term" value="F:structural constituent of nuclear pore"/>
    <property type="evidence" value="ECO:0007669"/>
    <property type="project" value="InterPro"/>
</dbReference>
<accession>A0A8W8K6H5</accession>
<proteinExistence type="predicted"/>
<evidence type="ECO:0000256" key="2">
    <source>
        <dbReference type="ARBA" id="ARBA00022448"/>
    </source>
</evidence>